<dbReference type="SUPFAM" id="SSF52540">
    <property type="entry name" value="P-loop containing nucleoside triphosphate hydrolases"/>
    <property type="match status" value="1"/>
</dbReference>
<protein>
    <recommendedName>
        <fullName evidence="3">Ribosome biogenesis GTPase A</fullName>
    </recommendedName>
</protein>
<keyword evidence="2 3" id="KW-0342">GTP-binding</keyword>
<dbReference type="RefSeq" id="WP_180137907.1">
    <property type="nucleotide sequence ID" value="NZ_CAADHO010000002.1"/>
</dbReference>
<feature type="binding site" evidence="4">
    <location>
        <begin position="122"/>
        <end position="127"/>
    </location>
    <ligand>
        <name>GTP</name>
        <dbReference type="ChEBI" id="CHEBI:37565"/>
    </ligand>
</feature>
<dbReference type="PANTHER" id="PTHR45782:SF4">
    <property type="entry name" value="MITOCHONDRIAL RIBOSOME-ASSOCIATED GTPASE 1"/>
    <property type="match status" value="1"/>
</dbReference>
<evidence type="ECO:0000256" key="1">
    <source>
        <dbReference type="ARBA" id="ARBA00022741"/>
    </source>
</evidence>
<dbReference type="PANTHER" id="PTHR45782">
    <property type="entry name" value="MITOCHONDRIAL RIBOSOME-ASSOCIATED GTPASE 1"/>
    <property type="match status" value="1"/>
</dbReference>
<gene>
    <name evidence="6" type="ORF">MSL71_12540</name>
</gene>
<dbReference type="InterPro" id="IPR023179">
    <property type="entry name" value="GTP-bd_ortho_bundle_sf"/>
</dbReference>
<dbReference type="GO" id="GO:0005525">
    <property type="term" value="F:GTP binding"/>
    <property type="evidence" value="ECO:0007669"/>
    <property type="project" value="UniProtKB-KW"/>
</dbReference>
<name>A0A4U8YKJ2_9BACT</name>
<comment type="function">
    <text evidence="3">Required for a late step of 50S ribosomal subunit assembly. Has GTPase activity.</text>
</comment>
<dbReference type="CDD" id="cd01856">
    <property type="entry name" value="YlqF"/>
    <property type="match status" value="1"/>
</dbReference>
<sequence length="287" mass="31473">MAVQWYPGHMKKASDEIRSALKKVDVVIEIIDARIPVSSSNPMLKELRGSKPCVKVLNKKDLADPTVTARWIQTMEKEANTRAVAIEALKKKEVDKVKGLAASLAPPDMKRGVRALVVGIPNVGKSTFINTLAGRKVAKTGDEPAVTRHQQHVRIDGGRDGFDIADTPGVLWPNLADHRGGIRLGATGAVRDTALDYLEVAPQAVVDLLTHYRELLVGRYKLKTVPEEGLELLAEIGKKRGCLRKGGVVDLHKAAEIVCKEIKAGDLGRISLDWPEDYQNEENEDDE</sequence>
<evidence type="ECO:0000259" key="5">
    <source>
        <dbReference type="PROSITE" id="PS51721"/>
    </source>
</evidence>
<dbReference type="Pfam" id="PF01926">
    <property type="entry name" value="MMR_HSR1"/>
    <property type="match status" value="1"/>
</dbReference>
<dbReference type="GO" id="GO:0005737">
    <property type="term" value="C:cytoplasm"/>
    <property type="evidence" value="ECO:0007669"/>
    <property type="project" value="UniProtKB-SubCell"/>
</dbReference>
<dbReference type="PIRSF" id="PIRSF006230">
    <property type="entry name" value="MG442"/>
    <property type="match status" value="1"/>
</dbReference>
<feature type="binding site" evidence="4">
    <location>
        <begin position="58"/>
        <end position="61"/>
    </location>
    <ligand>
        <name>GTP</name>
        <dbReference type="ChEBI" id="CHEBI:37565"/>
    </ligand>
</feature>
<dbReference type="PROSITE" id="PS51721">
    <property type="entry name" value="G_CP"/>
    <property type="match status" value="1"/>
</dbReference>
<proteinExistence type="inferred from homology"/>
<dbReference type="EMBL" id="CAADHO010000002">
    <property type="protein sequence ID" value="VFQ43619.1"/>
    <property type="molecule type" value="Genomic_DNA"/>
</dbReference>
<dbReference type="GO" id="GO:0006412">
    <property type="term" value="P:translation"/>
    <property type="evidence" value="ECO:0007669"/>
    <property type="project" value="TreeGrafter"/>
</dbReference>
<feature type="domain" description="CP-type G" evidence="5">
    <location>
        <begin position="13"/>
        <end position="173"/>
    </location>
</feature>
<evidence type="ECO:0000313" key="7">
    <source>
        <dbReference type="Proteomes" id="UP000507962"/>
    </source>
</evidence>
<keyword evidence="7" id="KW-1185">Reference proteome</keyword>
<comment type="subcellular location">
    <subcellularLocation>
        <location evidence="3">Cytoplasm</location>
    </subcellularLocation>
</comment>
<dbReference type="InterPro" id="IPR030378">
    <property type="entry name" value="G_CP_dom"/>
</dbReference>
<comment type="similarity">
    <text evidence="3">Belongs to the TRAFAC class YlqF/YawG GTPase family. MTG1 subfamily.</text>
</comment>
<evidence type="ECO:0000256" key="3">
    <source>
        <dbReference type="PIRNR" id="PIRNR006230"/>
    </source>
</evidence>
<evidence type="ECO:0000256" key="2">
    <source>
        <dbReference type="ARBA" id="ARBA00023134"/>
    </source>
</evidence>
<keyword evidence="3" id="KW-0963">Cytoplasm</keyword>
<evidence type="ECO:0000256" key="4">
    <source>
        <dbReference type="PIRSR" id="PIRSR006230-1"/>
    </source>
</evidence>
<feature type="binding site" evidence="4">
    <location>
        <position position="169"/>
    </location>
    <ligand>
        <name>GTP</name>
        <dbReference type="ChEBI" id="CHEBI:37565"/>
    </ligand>
</feature>
<dbReference type="GO" id="GO:0003924">
    <property type="term" value="F:GTPase activity"/>
    <property type="evidence" value="ECO:0007669"/>
    <property type="project" value="TreeGrafter"/>
</dbReference>
<dbReference type="InterPro" id="IPR016478">
    <property type="entry name" value="GTPase_MTG1"/>
</dbReference>
<evidence type="ECO:0000313" key="6">
    <source>
        <dbReference type="EMBL" id="VFQ43619.1"/>
    </source>
</evidence>
<accession>A0A4U8YKJ2</accession>
<dbReference type="Proteomes" id="UP000507962">
    <property type="component" value="Unassembled WGS sequence"/>
</dbReference>
<dbReference type="InterPro" id="IPR006073">
    <property type="entry name" value="GTP-bd"/>
</dbReference>
<dbReference type="InterPro" id="IPR019991">
    <property type="entry name" value="GTP-bd_ribosome_bgen"/>
</dbReference>
<dbReference type="Gene3D" id="3.40.50.300">
    <property type="entry name" value="P-loop containing nucleotide triphosphate hydrolases"/>
    <property type="match status" value="1"/>
</dbReference>
<dbReference type="Gene3D" id="1.10.1580.10">
    <property type="match status" value="1"/>
</dbReference>
<dbReference type="NCBIfam" id="TIGR03596">
    <property type="entry name" value="GTPase_YlqF"/>
    <property type="match status" value="1"/>
</dbReference>
<dbReference type="AlphaFoldDB" id="A0A4U8YKJ2"/>
<organism evidence="6 7">
    <name type="scientific">Desulfoluna butyratoxydans</name>
    <dbReference type="NCBI Taxonomy" id="231438"/>
    <lineage>
        <taxon>Bacteria</taxon>
        <taxon>Pseudomonadati</taxon>
        <taxon>Thermodesulfobacteriota</taxon>
        <taxon>Desulfobacteria</taxon>
        <taxon>Desulfobacterales</taxon>
        <taxon>Desulfolunaceae</taxon>
        <taxon>Desulfoluna</taxon>
    </lineage>
</organism>
<keyword evidence="1 3" id="KW-0547">Nucleotide-binding</keyword>
<reference evidence="6 7" key="1">
    <citation type="submission" date="2019-03" db="EMBL/GenBank/DDBJ databases">
        <authorList>
            <person name="Nijsse B."/>
        </authorList>
    </citation>
    <scope>NUCLEOTIDE SEQUENCE [LARGE SCALE GENOMIC DNA]</scope>
    <source>
        <strain evidence="6">Desulfoluna butyratoxydans MSL71</strain>
    </source>
</reference>
<dbReference type="InterPro" id="IPR027417">
    <property type="entry name" value="P-loop_NTPase"/>
</dbReference>